<proteinExistence type="predicted"/>
<keyword evidence="2" id="KW-1185">Reference proteome</keyword>
<dbReference type="SUPFAM" id="SSF55874">
    <property type="entry name" value="ATPase domain of HSP90 chaperone/DNA topoisomerase II/histidine kinase"/>
    <property type="match status" value="1"/>
</dbReference>
<dbReference type="Proteomes" id="UP001486207">
    <property type="component" value="Unassembled WGS sequence"/>
</dbReference>
<dbReference type="InterPro" id="IPR036890">
    <property type="entry name" value="HATPase_C_sf"/>
</dbReference>
<dbReference type="RefSeq" id="WP_190074135.1">
    <property type="nucleotide sequence ID" value="NZ_BNBM01000017.1"/>
</dbReference>
<evidence type="ECO:0008006" key="3">
    <source>
        <dbReference type="Google" id="ProtNLM"/>
    </source>
</evidence>
<dbReference type="EMBL" id="JBEPFB010000017">
    <property type="protein sequence ID" value="MER7377203.1"/>
    <property type="molecule type" value="Genomic_DNA"/>
</dbReference>
<protein>
    <recommendedName>
        <fullName evidence="3">ATP-binding protein</fullName>
    </recommendedName>
</protein>
<gene>
    <name evidence="1" type="ORF">ABT384_31690</name>
</gene>
<evidence type="ECO:0000313" key="2">
    <source>
        <dbReference type="Proteomes" id="UP001486207"/>
    </source>
</evidence>
<dbReference type="Gene3D" id="3.30.565.10">
    <property type="entry name" value="Histidine kinase-like ATPase, C-terminal domain"/>
    <property type="match status" value="1"/>
</dbReference>
<sequence length="132" mass="14299">MVASRASGLLARQQVRPALTMACWEGNVDIAARIADKLVDNAIVHGEPFGDGTITLRLIIDAKTRELLIEVGDALLSFQGFAEVANQSGDVRGTPHGLWWVAHYKGHLSWDVMKDEHGQTTGKTVQAILPVS</sequence>
<evidence type="ECO:0000313" key="1">
    <source>
        <dbReference type="EMBL" id="MER7377203.1"/>
    </source>
</evidence>
<name>A0ABV1Y032_9ACTN</name>
<organism evidence="1 2">
    <name type="scientific">Streptomyces lanatus</name>
    <dbReference type="NCBI Taxonomy" id="66900"/>
    <lineage>
        <taxon>Bacteria</taxon>
        <taxon>Bacillati</taxon>
        <taxon>Actinomycetota</taxon>
        <taxon>Actinomycetes</taxon>
        <taxon>Kitasatosporales</taxon>
        <taxon>Streptomycetaceae</taxon>
        <taxon>Streptomyces</taxon>
    </lineage>
</organism>
<reference evidence="1 2" key="1">
    <citation type="submission" date="2024-06" db="EMBL/GenBank/DDBJ databases">
        <title>The Natural Products Discovery Center: Release of the First 8490 Sequenced Strains for Exploring Actinobacteria Biosynthetic Diversity.</title>
        <authorList>
            <person name="Kalkreuter E."/>
            <person name="Kautsar S.A."/>
            <person name="Yang D."/>
            <person name="Bader C.D."/>
            <person name="Teijaro C.N."/>
            <person name="Fluegel L."/>
            <person name="Davis C.M."/>
            <person name="Simpson J.R."/>
            <person name="Lauterbach L."/>
            <person name="Steele A.D."/>
            <person name="Gui C."/>
            <person name="Meng S."/>
            <person name="Li G."/>
            <person name="Viehrig K."/>
            <person name="Ye F."/>
            <person name="Su P."/>
            <person name="Kiefer A.F."/>
            <person name="Nichols A."/>
            <person name="Cepeda A.J."/>
            <person name="Yan W."/>
            <person name="Fan B."/>
            <person name="Jiang Y."/>
            <person name="Adhikari A."/>
            <person name="Zheng C.-J."/>
            <person name="Schuster L."/>
            <person name="Cowan T.M."/>
            <person name="Smanski M.J."/>
            <person name="Chevrette M.G."/>
            <person name="De Carvalho L.P.S."/>
            <person name="Shen B."/>
        </authorList>
    </citation>
    <scope>NUCLEOTIDE SEQUENCE [LARGE SCALE GENOMIC DNA]</scope>
    <source>
        <strain evidence="1 2">NPDC000155</strain>
    </source>
</reference>
<comment type="caution">
    <text evidence="1">The sequence shown here is derived from an EMBL/GenBank/DDBJ whole genome shotgun (WGS) entry which is preliminary data.</text>
</comment>
<accession>A0ABV1Y032</accession>